<dbReference type="Pfam" id="PF08417">
    <property type="entry name" value="PaO"/>
    <property type="match status" value="1"/>
</dbReference>
<keyword evidence="4" id="KW-1133">Transmembrane helix</keyword>
<protein>
    <recommendedName>
        <fullName evidence="7">Pheophorbide a oxygenase domain-containing protein</fullName>
    </recommendedName>
</protein>
<accession>A0A7S1YM73</accession>
<dbReference type="EMBL" id="HBGK01049775">
    <property type="protein sequence ID" value="CAD9309701.1"/>
    <property type="molecule type" value="Transcribed_RNA"/>
</dbReference>
<dbReference type="GO" id="GO:0005737">
    <property type="term" value="C:cytoplasm"/>
    <property type="evidence" value="ECO:0007669"/>
    <property type="project" value="TreeGrafter"/>
</dbReference>
<gene>
    <name evidence="8" type="ORF">GOCE00092_LOCUS26132</name>
</gene>
<dbReference type="GO" id="GO:0010277">
    <property type="term" value="F:chlorophyllide a oxygenase activity"/>
    <property type="evidence" value="ECO:0007669"/>
    <property type="project" value="InterPro"/>
</dbReference>
<dbReference type="InterPro" id="IPR050584">
    <property type="entry name" value="Cholesterol_7-desaturase"/>
</dbReference>
<evidence type="ECO:0000256" key="6">
    <source>
        <dbReference type="ARBA" id="ARBA00023136"/>
    </source>
</evidence>
<evidence type="ECO:0000256" key="2">
    <source>
        <dbReference type="ARBA" id="ARBA00022692"/>
    </source>
</evidence>
<dbReference type="InterPro" id="IPR013626">
    <property type="entry name" value="PaO"/>
</dbReference>
<evidence type="ECO:0000256" key="4">
    <source>
        <dbReference type="ARBA" id="ARBA00022989"/>
    </source>
</evidence>
<keyword evidence="3" id="KW-0809">Transit peptide</keyword>
<dbReference type="GO" id="GO:0016020">
    <property type="term" value="C:membrane"/>
    <property type="evidence" value="ECO:0007669"/>
    <property type="project" value="UniProtKB-SubCell"/>
</dbReference>
<name>A0A7S1YM73_9STRA</name>
<keyword evidence="6" id="KW-0472">Membrane</keyword>
<dbReference type="PANTHER" id="PTHR21266">
    <property type="entry name" value="IRON-SULFUR DOMAIN CONTAINING PROTEIN"/>
    <property type="match status" value="1"/>
</dbReference>
<evidence type="ECO:0000313" key="8">
    <source>
        <dbReference type="EMBL" id="CAD9309701.1"/>
    </source>
</evidence>
<evidence type="ECO:0000259" key="7">
    <source>
        <dbReference type="Pfam" id="PF08417"/>
    </source>
</evidence>
<evidence type="ECO:0000256" key="1">
    <source>
        <dbReference type="ARBA" id="ARBA00004370"/>
    </source>
</evidence>
<keyword evidence="5" id="KW-0560">Oxidoreductase</keyword>
<evidence type="ECO:0000256" key="5">
    <source>
        <dbReference type="ARBA" id="ARBA00023002"/>
    </source>
</evidence>
<feature type="domain" description="Pheophorbide a oxygenase" evidence="7">
    <location>
        <begin position="14"/>
        <end position="66"/>
    </location>
</feature>
<organism evidence="8">
    <name type="scientific">Grammatophora oceanica</name>
    <dbReference type="NCBI Taxonomy" id="210454"/>
    <lineage>
        <taxon>Eukaryota</taxon>
        <taxon>Sar</taxon>
        <taxon>Stramenopiles</taxon>
        <taxon>Ochrophyta</taxon>
        <taxon>Bacillariophyta</taxon>
        <taxon>Fragilariophyceae</taxon>
        <taxon>Fragilariophycidae</taxon>
        <taxon>Rhabdonematales</taxon>
        <taxon>Grammatophoraceae</taxon>
        <taxon>Grammatophora</taxon>
    </lineage>
</organism>
<dbReference type="PANTHER" id="PTHR21266:SF32">
    <property type="entry name" value="CHOLESTEROL 7-DESATURASE NVD"/>
    <property type="match status" value="1"/>
</dbReference>
<proteinExistence type="predicted"/>
<keyword evidence="2" id="KW-0812">Transmembrane</keyword>
<sequence length="225" mass="26182">MYHFRRRNESGVYQTQLNIHCVPVKAGRSRVIYSTEFLKMLPEWVRHLGSNRFLNTDAWLHDAERKARSISKSNLRYVYASESDTGVQAYRRWWNKHGHSTAPPHTFGPAAYSDLEKVSRRDYLDPWEWHAKRCSVCRKALKRMKLAQSCGLGFALVGTVLLRRRPIFAAIVAGVGFYVRHMARLFATSIEGTNYPSEIADRSPAHQEDYEKMKIYSRFASKRRP</sequence>
<reference evidence="8" key="1">
    <citation type="submission" date="2021-01" db="EMBL/GenBank/DDBJ databases">
        <authorList>
            <person name="Corre E."/>
            <person name="Pelletier E."/>
            <person name="Niang G."/>
            <person name="Scheremetjew M."/>
            <person name="Finn R."/>
            <person name="Kale V."/>
            <person name="Holt S."/>
            <person name="Cochrane G."/>
            <person name="Meng A."/>
            <person name="Brown T."/>
            <person name="Cohen L."/>
        </authorList>
    </citation>
    <scope>NUCLEOTIDE SEQUENCE</scope>
    <source>
        <strain evidence="8">CCMP 410</strain>
    </source>
</reference>
<comment type="subcellular location">
    <subcellularLocation>
        <location evidence="1">Membrane</location>
    </subcellularLocation>
</comment>
<dbReference type="AlphaFoldDB" id="A0A7S1YM73"/>
<evidence type="ECO:0000256" key="3">
    <source>
        <dbReference type="ARBA" id="ARBA00022946"/>
    </source>
</evidence>